<dbReference type="EMBL" id="UINC01041183">
    <property type="protein sequence ID" value="SVB42104.1"/>
    <property type="molecule type" value="Genomic_DNA"/>
</dbReference>
<name>A0A382DW04_9ZZZZ</name>
<keyword evidence="1" id="KW-0812">Transmembrane</keyword>
<evidence type="ECO:0000313" key="2">
    <source>
        <dbReference type="EMBL" id="SVB42104.1"/>
    </source>
</evidence>
<feature type="transmembrane region" description="Helical" evidence="1">
    <location>
        <begin position="20"/>
        <end position="39"/>
    </location>
</feature>
<reference evidence="2" key="1">
    <citation type="submission" date="2018-05" db="EMBL/GenBank/DDBJ databases">
        <authorList>
            <person name="Lanie J.A."/>
            <person name="Ng W.-L."/>
            <person name="Kazmierczak K.M."/>
            <person name="Andrzejewski T.M."/>
            <person name="Davidsen T.M."/>
            <person name="Wayne K.J."/>
            <person name="Tettelin H."/>
            <person name="Glass J.I."/>
            <person name="Rusch D."/>
            <person name="Podicherti R."/>
            <person name="Tsui H.-C.T."/>
            <person name="Winkler M.E."/>
        </authorList>
    </citation>
    <scope>NUCLEOTIDE SEQUENCE</scope>
</reference>
<protein>
    <submittedName>
        <fullName evidence="2">Uncharacterized protein</fullName>
    </submittedName>
</protein>
<proteinExistence type="predicted"/>
<gene>
    <name evidence="2" type="ORF">METZ01_LOCUS194958</name>
</gene>
<dbReference type="AlphaFoldDB" id="A0A382DW04"/>
<accession>A0A382DW04</accession>
<keyword evidence="1" id="KW-1133">Transmembrane helix</keyword>
<keyword evidence="1" id="KW-0472">Membrane</keyword>
<evidence type="ECO:0000256" key="1">
    <source>
        <dbReference type="SAM" id="Phobius"/>
    </source>
</evidence>
<organism evidence="2">
    <name type="scientific">marine metagenome</name>
    <dbReference type="NCBI Taxonomy" id="408172"/>
    <lineage>
        <taxon>unclassified sequences</taxon>
        <taxon>metagenomes</taxon>
        <taxon>ecological metagenomes</taxon>
    </lineage>
</organism>
<sequence>MFFLSDNQSNLKKLLSVCKFLLSTVFVAGLVFELAGCGGKPIWKNHGDSCISISENPPLKRVINYTDHDLCERKLSPRKAPNPQTRPNNLKD</sequence>